<feature type="signal peptide" evidence="1">
    <location>
        <begin position="1"/>
        <end position="16"/>
    </location>
</feature>
<evidence type="ECO:0008006" key="4">
    <source>
        <dbReference type="Google" id="ProtNLM"/>
    </source>
</evidence>
<sequence length="97" mass="10348">MAVGAALLIASSIASANRITLVVTMNKQSALAPASWAIFTAKDKERKTPVATLPRHSGIIDLPAGHYCAKVQMDKKSGEAEFRVESNVDRVVNIALD</sequence>
<dbReference type="EMBL" id="JAYMYJ010000043">
    <property type="protein sequence ID" value="MEB4590426.1"/>
    <property type="molecule type" value="Genomic_DNA"/>
</dbReference>
<comment type="caution">
    <text evidence="2">The sequence shown here is derived from an EMBL/GenBank/DDBJ whole genome shotgun (WGS) entry which is preliminary data.</text>
</comment>
<feature type="chain" id="PRO_5046630257" description="DUF2141 domain-containing protein" evidence="1">
    <location>
        <begin position="17"/>
        <end position="97"/>
    </location>
</feature>
<keyword evidence="1" id="KW-0732">Signal</keyword>
<gene>
    <name evidence="2" type="ORF">VSS37_05505</name>
</gene>
<evidence type="ECO:0000256" key="1">
    <source>
        <dbReference type="SAM" id="SignalP"/>
    </source>
</evidence>
<reference evidence="2 3" key="2">
    <citation type="submission" date="2024-01" db="EMBL/GenBank/DDBJ databases">
        <authorList>
            <person name="Xie X."/>
        </authorList>
    </citation>
    <scope>NUCLEOTIDE SEQUENCE [LARGE SCALE GENOMIC DNA]</scope>
    <source>
        <strain evidence="2">SCUT-1</strain>
    </source>
</reference>
<protein>
    <recommendedName>
        <fullName evidence="4">DUF2141 domain-containing protein</fullName>
    </recommendedName>
</protein>
<proteinExistence type="predicted"/>
<evidence type="ECO:0000313" key="2">
    <source>
        <dbReference type="EMBL" id="MEB4590426.1"/>
    </source>
</evidence>
<dbReference type="RefSeq" id="WP_324693730.1">
    <property type="nucleotide sequence ID" value="NZ_JAYMYJ010000043.1"/>
</dbReference>
<dbReference type="Proteomes" id="UP001308005">
    <property type="component" value="Unassembled WGS sequence"/>
</dbReference>
<evidence type="ECO:0000313" key="3">
    <source>
        <dbReference type="Proteomes" id="UP001308005"/>
    </source>
</evidence>
<keyword evidence="3" id="KW-1185">Reference proteome</keyword>
<organism evidence="2 3">
    <name type="scientific">Candidatus Thiothrix phosphatis</name>
    <dbReference type="NCBI Taxonomy" id="3112415"/>
    <lineage>
        <taxon>Bacteria</taxon>
        <taxon>Pseudomonadati</taxon>
        <taxon>Pseudomonadota</taxon>
        <taxon>Gammaproteobacteria</taxon>
        <taxon>Thiotrichales</taxon>
        <taxon>Thiotrichaceae</taxon>
        <taxon>Thiothrix</taxon>
    </lineage>
</organism>
<name>A0ABU6CUB6_9GAMM</name>
<accession>A0ABU6CUB6</accession>
<reference evidence="3" key="1">
    <citation type="submission" date="2023-07" db="EMBL/GenBank/DDBJ databases">
        <title>The carbon used by Thiothrix.</title>
        <authorList>
            <person name="Chen L."/>
        </authorList>
    </citation>
    <scope>NUCLEOTIDE SEQUENCE [LARGE SCALE GENOMIC DNA]</scope>
</reference>